<keyword evidence="5" id="KW-0411">Iron-sulfur</keyword>
<name>A0A1L3GM98_9BACT</name>
<dbReference type="PROSITE" id="PS51332">
    <property type="entry name" value="B12_BINDING"/>
    <property type="match status" value="1"/>
</dbReference>
<evidence type="ECO:0000313" key="8">
    <source>
        <dbReference type="EMBL" id="APG27011.1"/>
    </source>
</evidence>
<dbReference type="CDD" id="cd01335">
    <property type="entry name" value="Radical_SAM"/>
    <property type="match status" value="1"/>
</dbReference>
<feature type="domain" description="Radical SAM core" evidence="7">
    <location>
        <begin position="165"/>
        <end position="395"/>
    </location>
</feature>
<dbReference type="SFLD" id="SFLDS00029">
    <property type="entry name" value="Radical_SAM"/>
    <property type="match status" value="1"/>
</dbReference>
<evidence type="ECO:0000313" key="9">
    <source>
        <dbReference type="Proteomes" id="UP000182517"/>
    </source>
</evidence>
<dbReference type="Proteomes" id="UP000182517">
    <property type="component" value="Chromosome"/>
</dbReference>
<dbReference type="KEGG" id="pef:A7E78_03685"/>
<dbReference type="AlphaFoldDB" id="A0A1L3GM98"/>
<evidence type="ECO:0000256" key="4">
    <source>
        <dbReference type="ARBA" id="ARBA00023004"/>
    </source>
</evidence>
<proteinExistence type="predicted"/>
<dbReference type="InterPro" id="IPR051198">
    <property type="entry name" value="BchE-like"/>
</dbReference>
<evidence type="ECO:0000256" key="5">
    <source>
        <dbReference type="ARBA" id="ARBA00023014"/>
    </source>
</evidence>
<dbReference type="Pfam" id="PF02310">
    <property type="entry name" value="B12-binding"/>
    <property type="match status" value="1"/>
</dbReference>
<dbReference type="PANTHER" id="PTHR43409">
    <property type="entry name" value="ANAEROBIC MAGNESIUM-PROTOPORPHYRIN IX MONOMETHYL ESTER CYCLASE-RELATED"/>
    <property type="match status" value="1"/>
</dbReference>
<keyword evidence="9" id="KW-1185">Reference proteome</keyword>
<dbReference type="Pfam" id="PF04055">
    <property type="entry name" value="Radical_SAM"/>
    <property type="match status" value="1"/>
</dbReference>
<dbReference type="GO" id="GO:0046872">
    <property type="term" value="F:metal ion binding"/>
    <property type="evidence" value="ECO:0007669"/>
    <property type="project" value="UniProtKB-KW"/>
</dbReference>
<evidence type="ECO:0000256" key="2">
    <source>
        <dbReference type="ARBA" id="ARBA00022691"/>
    </source>
</evidence>
<evidence type="ECO:0000259" key="7">
    <source>
        <dbReference type="PROSITE" id="PS51918"/>
    </source>
</evidence>
<dbReference type="Gene3D" id="3.80.30.20">
    <property type="entry name" value="tm_1862 like domain"/>
    <property type="match status" value="1"/>
</dbReference>
<dbReference type="GO" id="GO:0051539">
    <property type="term" value="F:4 iron, 4 sulfur cluster binding"/>
    <property type="evidence" value="ECO:0007669"/>
    <property type="project" value="UniProtKB-KW"/>
</dbReference>
<dbReference type="Gene3D" id="3.40.50.280">
    <property type="entry name" value="Cobalamin-binding domain"/>
    <property type="match status" value="1"/>
</dbReference>
<dbReference type="SUPFAM" id="SSF102114">
    <property type="entry name" value="Radical SAM enzymes"/>
    <property type="match status" value="1"/>
</dbReference>
<dbReference type="PROSITE" id="PS51918">
    <property type="entry name" value="RADICAL_SAM"/>
    <property type="match status" value="1"/>
</dbReference>
<dbReference type="InterPro" id="IPR023404">
    <property type="entry name" value="rSAM_horseshoe"/>
</dbReference>
<dbReference type="SFLD" id="SFLDG01123">
    <property type="entry name" value="methyltransferase_(Class_B)"/>
    <property type="match status" value="1"/>
</dbReference>
<comment type="cofactor">
    <cofactor evidence="1">
        <name>[4Fe-4S] cluster</name>
        <dbReference type="ChEBI" id="CHEBI:49883"/>
    </cofactor>
</comment>
<sequence length="586" mass="64463">MKLALVSIHIDHSLRAIPLGTAMLAAAVEKDLGEQVNTTLIDCTLQQSVTDCAKEILRHQPDIVGLSITVWNRELALDIAHHLKSANPNLILLAGGPEATANPLSLEEIVDLDFVLTGEGEQKVITFLGNLLQGQAPKPSELMAVESIPDLGDLPSPYLTGMLRPTPGGGVLWELSRGCPYRCDFCFESRGSAIVRRFPLQRARAELQLFASLGVREVFVLDPTFNYHKQTAKELLGIMAKEGQGLHYSLEIRAELLDHELAELFASIDCSLQIGLQSADAKVLRMINRDFDREEFTDKVHLLHLAGVSYGFDLIYGLPGDSLAGFLASLDFALGLIPNHLDIFPLAVLPGTRLADTATGLGLEYQQHAPYKVRSSNTFTSAEITQAARIGAACDFFYNRGRAVPWFAMVLDGLDLVPSEFFSRLASVLPEIPPDDPLPLQQSFVADQFKQRQQPEVAALASDLIAYFGAVEPLLRDPVFKAPSGLKAGELYLNPDSVFVTFNYDPEQLLQHLADGITDLEELTFFAEPVNSEYCCYLYQDELQLYPLTREQGDFLKSLDSHTPAEPPSAKFVAKVLEAGMLIQAR</sequence>
<dbReference type="InterPro" id="IPR006638">
    <property type="entry name" value="Elp3/MiaA/NifB-like_rSAM"/>
</dbReference>
<dbReference type="PANTHER" id="PTHR43409:SF16">
    <property type="entry name" value="SLR0320 PROTEIN"/>
    <property type="match status" value="1"/>
</dbReference>
<dbReference type="SUPFAM" id="SSF52242">
    <property type="entry name" value="Cobalamin (vitamin B12)-binding domain"/>
    <property type="match status" value="1"/>
</dbReference>
<evidence type="ECO:0000259" key="6">
    <source>
        <dbReference type="PROSITE" id="PS51332"/>
    </source>
</evidence>
<dbReference type="InterPro" id="IPR007197">
    <property type="entry name" value="rSAM"/>
</dbReference>
<organism evidence="8 9">
    <name type="scientific">Syntrophotalea acetylenivorans</name>
    <dbReference type="NCBI Taxonomy" id="1842532"/>
    <lineage>
        <taxon>Bacteria</taxon>
        <taxon>Pseudomonadati</taxon>
        <taxon>Thermodesulfobacteriota</taxon>
        <taxon>Desulfuromonadia</taxon>
        <taxon>Desulfuromonadales</taxon>
        <taxon>Syntrophotaleaceae</taxon>
        <taxon>Syntrophotalea</taxon>
    </lineage>
</organism>
<dbReference type="EMBL" id="CP015519">
    <property type="protein sequence ID" value="APG27011.1"/>
    <property type="molecule type" value="Genomic_DNA"/>
</dbReference>
<dbReference type="GO" id="GO:0003824">
    <property type="term" value="F:catalytic activity"/>
    <property type="evidence" value="ECO:0007669"/>
    <property type="project" value="InterPro"/>
</dbReference>
<dbReference type="SMART" id="SM00729">
    <property type="entry name" value="Elp3"/>
    <property type="match status" value="1"/>
</dbReference>
<keyword evidence="2" id="KW-0949">S-adenosyl-L-methionine</keyword>
<dbReference type="InterPro" id="IPR058240">
    <property type="entry name" value="rSAM_sf"/>
</dbReference>
<dbReference type="OrthoDB" id="9762608at2"/>
<evidence type="ECO:0000256" key="3">
    <source>
        <dbReference type="ARBA" id="ARBA00022723"/>
    </source>
</evidence>
<keyword evidence="3" id="KW-0479">Metal-binding</keyword>
<dbReference type="SFLD" id="SFLDG01082">
    <property type="entry name" value="B12-binding_domain_containing"/>
    <property type="match status" value="1"/>
</dbReference>
<dbReference type="STRING" id="1842532.A7E78_03685"/>
<accession>A0A1L3GM98</accession>
<dbReference type="InterPro" id="IPR034466">
    <property type="entry name" value="Methyltransferase_Class_B"/>
</dbReference>
<gene>
    <name evidence="8" type="ORF">A7E78_03685</name>
</gene>
<protein>
    <submittedName>
        <fullName evidence="8">Uncharacterized protein</fullName>
    </submittedName>
</protein>
<dbReference type="InterPro" id="IPR006158">
    <property type="entry name" value="Cobalamin-bd"/>
</dbReference>
<dbReference type="RefSeq" id="WP_072282971.1">
    <property type="nucleotide sequence ID" value="NZ_CP015519.1"/>
</dbReference>
<keyword evidence="4" id="KW-0408">Iron</keyword>
<dbReference type="GO" id="GO:0031419">
    <property type="term" value="F:cobalamin binding"/>
    <property type="evidence" value="ECO:0007669"/>
    <property type="project" value="InterPro"/>
</dbReference>
<feature type="domain" description="B12-binding" evidence="6">
    <location>
        <begin position="1"/>
        <end position="138"/>
    </location>
</feature>
<dbReference type="InterPro" id="IPR036724">
    <property type="entry name" value="Cobalamin-bd_sf"/>
</dbReference>
<reference evidence="8 9" key="1">
    <citation type="journal article" date="2017" name="Genome Announc.">
        <title>Complete Genome Sequences of Two Acetylene-Fermenting Pelobacter acetylenicus Strains.</title>
        <authorList>
            <person name="Sutton J.M."/>
            <person name="Baesman S.M."/>
            <person name="Fierst J.L."/>
            <person name="Poret-Peterson A.T."/>
            <person name="Oremland R.S."/>
            <person name="Dunlap D.S."/>
            <person name="Akob D.M."/>
        </authorList>
    </citation>
    <scope>NUCLEOTIDE SEQUENCE [LARGE SCALE GENOMIC DNA]</scope>
    <source>
        <strain evidence="8 9">SFB93</strain>
    </source>
</reference>
<dbReference type="GO" id="GO:0005829">
    <property type="term" value="C:cytosol"/>
    <property type="evidence" value="ECO:0007669"/>
    <property type="project" value="TreeGrafter"/>
</dbReference>
<evidence type="ECO:0000256" key="1">
    <source>
        <dbReference type="ARBA" id="ARBA00001966"/>
    </source>
</evidence>